<organism evidence="2 3">
    <name type="scientific">Dactylosporangium darangshiense</name>
    <dbReference type="NCBI Taxonomy" id="579108"/>
    <lineage>
        <taxon>Bacteria</taxon>
        <taxon>Bacillati</taxon>
        <taxon>Actinomycetota</taxon>
        <taxon>Actinomycetes</taxon>
        <taxon>Micromonosporales</taxon>
        <taxon>Micromonosporaceae</taxon>
        <taxon>Dactylosporangium</taxon>
    </lineage>
</organism>
<evidence type="ECO:0000313" key="2">
    <source>
        <dbReference type="EMBL" id="GAA4251156.1"/>
    </source>
</evidence>
<dbReference type="EMBL" id="BAABAT010000011">
    <property type="protein sequence ID" value="GAA4251156.1"/>
    <property type="molecule type" value="Genomic_DNA"/>
</dbReference>
<protein>
    <submittedName>
        <fullName evidence="2">Uncharacterized protein</fullName>
    </submittedName>
</protein>
<dbReference type="RefSeq" id="WP_345128862.1">
    <property type="nucleotide sequence ID" value="NZ_BAABAT010000011.1"/>
</dbReference>
<evidence type="ECO:0000313" key="3">
    <source>
        <dbReference type="Proteomes" id="UP001500620"/>
    </source>
</evidence>
<keyword evidence="1" id="KW-0732">Signal</keyword>
<accession>A0ABP8DAK3</accession>
<feature type="chain" id="PRO_5045235054" evidence="1">
    <location>
        <begin position="33"/>
        <end position="551"/>
    </location>
</feature>
<keyword evidence="3" id="KW-1185">Reference proteome</keyword>
<feature type="signal peptide" evidence="1">
    <location>
        <begin position="1"/>
        <end position="32"/>
    </location>
</feature>
<comment type="caution">
    <text evidence="2">The sequence shown here is derived from an EMBL/GenBank/DDBJ whole genome shotgun (WGS) entry which is preliminary data.</text>
</comment>
<gene>
    <name evidence="2" type="ORF">GCM10022255_042640</name>
</gene>
<evidence type="ECO:0000256" key="1">
    <source>
        <dbReference type="SAM" id="SignalP"/>
    </source>
</evidence>
<sequence length="551" mass="56962">MISDFARGVARGALTMALTAGAVVGAASAAQAADATAGKLSISALSFAQPTVNSTAGAVADDLTFTVKNQNRHATTVVGHVTIRMHDVAQNAYIGHEQVVQFSYGNTCCGPVQYVSGTPQESTYTYTFVVPQYASSSAVTWDVTKITLDDGIGDTATFGAAKLQPFGASIATTALPDTSGPSLQSVSLYQNGAPMRPFVYVGAGSADVVYSFDVQDWQSGFWKGTIKLAGPAGQSVTTQFEYTTSDWSTGASCGIFSGGSTPYQFECGIVSTLPAGAAAGNWRVAQITLFSNSGAQSTYKNPQSQSVTVTSDTALSASGFSVSPNPVDNWRNDVTTNLTFTVTGATKGISAVYVDTDNGCPQWGNASVAPDGTVSVPLRMYTSSDGCTITGIAIVDGAANAAVYGSRYLNAPDPGLSISRIPDTTPPHATSATLSQTSVPFSQLSSTYVQLTIHADILTAPINGVGYYMYDANGNVVSQAFGGTGQLADGSVTISLWLPYWQLTPGVYTIGFDLTDAGGLRSFYGEIGDPRSQPVPGGPLVFTITDDSAAA</sequence>
<dbReference type="Proteomes" id="UP001500620">
    <property type="component" value="Unassembled WGS sequence"/>
</dbReference>
<name>A0ABP8DAK3_9ACTN</name>
<reference evidence="3" key="1">
    <citation type="journal article" date="2019" name="Int. J. Syst. Evol. Microbiol.">
        <title>The Global Catalogue of Microorganisms (GCM) 10K type strain sequencing project: providing services to taxonomists for standard genome sequencing and annotation.</title>
        <authorList>
            <consortium name="The Broad Institute Genomics Platform"/>
            <consortium name="The Broad Institute Genome Sequencing Center for Infectious Disease"/>
            <person name="Wu L."/>
            <person name="Ma J."/>
        </authorList>
    </citation>
    <scope>NUCLEOTIDE SEQUENCE [LARGE SCALE GENOMIC DNA]</scope>
    <source>
        <strain evidence="3">JCM 17441</strain>
    </source>
</reference>
<proteinExistence type="predicted"/>